<feature type="compositionally biased region" description="Low complexity" evidence="1">
    <location>
        <begin position="282"/>
        <end position="296"/>
    </location>
</feature>
<gene>
    <name evidence="3" type="ORF">F5878DRAFT_343136</name>
</gene>
<reference evidence="3" key="1">
    <citation type="submission" date="2022-08" db="EMBL/GenBank/DDBJ databases">
        <authorList>
            <consortium name="DOE Joint Genome Institute"/>
            <person name="Min B."/>
            <person name="Riley R."/>
            <person name="Sierra-Patev S."/>
            <person name="Naranjo-Ortiz M."/>
            <person name="Looney B."/>
            <person name="Konkel Z."/>
            <person name="Slot J.C."/>
            <person name="Sakamoto Y."/>
            <person name="Steenwyk J.L."/>
            <person name="Rokas A."/>
            <person name="Carro J."/>
            <person name="Camarero S."/>
            <person name="Ferreira P."/>
            <person name="Molpeceres G."/>
            <person name="Ruiz-Duenas F.J."/>
            <person name="Serrano A."/>
            <person name="Henrissat B."/>
            <person name="Drula E."/>
            <person name="Hughes K.W."/>
            <person name="Mata J.L."/>
            <person name="Ishikawa N.K."/>
            <person name="Vargas-Isla R."/>
            <person name="Ushijima S."/>
            <person name="Smith C.A."/>
            <person name="Ahrendt S."/>
            <person name="Andreopoulos W."/>
            <person name="He G."/>
            <person name="Labutti K."/>
            <person name="Lipzen A."/>
            <person name="Ng V."/>
            <person name="Sandor L."/>
            <person name="Barry K."/>
            <person name="Martinez A.T."/>
            <person name="Xiao Y."/>
            <person name="Gibbons J.G."/>
            <person name="Terashima K."/>
            <person name="Hibbett D.S."/>
            <person name="Grigoriev I.V."/>
        </authorList>
    </citation>
    <scope>NUCLEOTIDE SEQUENCE</scope>
    <source>
        <strain evidence="3">TFB9207</strain>
    </source>
</reference>
<protein>
    <submittedName>
        <fullName evidence="3">Uncharacterized protein</fullName>
    </submittedName>
</protein>
<sequence>MTPKRTQPLTASWINPLFPSPKAIFCRSKVTCLGLNVARNTSDSRLPSTSNHFIERLNAATLTDIFDLKFPPIPSIPIFFLVRATTTYSLSPSPVFMMHIFHHSTRRPLLSFLLIVLLTTNTTLGIPVPIAHLPLYNHHHAHLCTTLPSGRSPAVSVNPYHRVTIPPSRIWYNSLGTHFNPSNPSNPHNPSSPAHSDTPGIPSNPADPSHPVNPVNPVNPPNPAQLTIAFHNPTRYLSSPSYAFLSGVKALLRKAQSENRLLGEIPEDLLFQLRNGLYPKIPTSSTTTGTETNTPTHGPDTDTDALPDLLLTTKSTFVVKGGSCPFHGCAGYIYPAGVSELWNGGCLLTSIDEEGMHGVLRDGMRNFGFAKGALGRMGVPVVPVERDGVHVDVDDRVGGGTSQAESHTTAAAQRHPPNQPNPLDRSNSGPEPASSQPAHDAHTATSSTKPDQHTQLATDSDQ</sequence>
<name>A0AA38U9B1_9AGAR</name>
<keyword evidence="2" id="KW-0812">Transmembrane</keyword>
<keyword evidence="4" id="KW-1185">Reference proteome</keyword>
<dbReference type="Proteomes" id="UP001163846">
    <property type="component" value="Unassembled WGS sequence"/>
</dbReference>
<feature type="compositionally biased region" description="Polar residues" evidence="1">
    <location>
        <begin position="402"/>
        <end position="411"/>
    </location>
</feature>
<feature type="compositionally biased region" description="Low complexity" evidence="1">
    <location>
        <begin position="181"/>
        <end position="196"/>
    </location>
</feature>
<evidence type="ECO:0000256" key="2">
    <source>
        <dbReference type="SAM" id="Phobius"/>
    </source>
</evidence>
<keyword evidence="2" id="KW-0472">Membrane</keyword>
<proteinExistence type="predicted"/>
<feature type="region of interest" description="Disordered" evidence="1">
    <location>
        <begin position="181"/>
        <end position="226"/>
    </location>
</feature>
<feature type="region of interest" description="Disordered" evidence="1">
    <location>
        <begin position="281"/>
        <end position="303"/>
    </location>
</feature>
<feature type="transmembrane region" description="Helical" evidence="2">
    <location>
        <begin position="109"/>
        <end position="130"/>
    </location>
</feature>
<feature type="compositionally biased region" description="Polar residues" evidence="1">
    <location>
        <begin position="424"/>
        <end position="462"/>
    </location>
</feature>
<accession>A0AA38U9B1</accession>
<dbReference type="EMBL" id="MU806488">
    <property type="protein sequence ID" value="KAJ3834764.1"/>
    <property type="molecule type" value="Genomic_DNA"/>
</dbReference>
<feature type="region of interest" description="Disordered" evidence="1">
    <location>
        <begin position="392"/>
        <end position="462"/>
    </location>
</feature>
<organism evidence="3 4">
    <name type="scientific">Lentinula raphanica</name>
    <dbReference type="NCBI Taxonomy" id="153919"/>
    <lineage>
        <taxon>Eukaryota</taxon>
        <taxon>Fungi</taxon>
        <taxon>Dikarya</taxon>
        <taxon>Basidiomycota</taxon>
        <taxon>Agaricomycotina</taxon>
        <taxon>Agaricomycetes</taxon>
        <taxon>Agaricomycetidae</taxon>
        <taxon>Agaricales</taxon>
        <taxon>Marasmiineae</taxon>
        <taxon>Omphalotaceae</taxon>
        <taxon>Lentinula</taxon>
    </lineage>
</organism>
<comment type="caution">
    <text evidence="3">The sequence shown here is derived from an EMBL/GenBank/DDBJ whole genome shotgun (WGS) entry which is preliminary data.</text>
</comment>
<evidence type="ECO:0000313" key="3">
    <source>
        <dbReference type="EMBL" id="KAJ3834764.1"/>
    </source>
</evidence>
<keyword evidence="2" id="KW-1133">Transmembrane helix</keyword>
<dbReference type="AlphaFoldDB" id="A0AA38U9B1"/>
<evidence type="ECO:0000256" key="1">
    <source>
        <dbReference type="SAM" id="MobiDB-lite"/>
    </source>
</evidence>
<evidence type="ECO:0000313" key="4">
    <source>
        <dbReference type="Proteomes" id="UP001163846"/>
    </source>
</evidence>